<keyword evidence="8" id="KW-1185">Reference proteome</keyword>
<evidence type="ECO:0000256" key="3">
    <source>
        <dbReference type="ARBA" id="ARBA00022692"/>
    </source>
</evidence>
<dbReference type="PROSITE" id="PS50895">
    <property type="entry name" value="SURF1"/>
    <property type="match status" value="1"/>
</dbReference>
<evidence type="ECO:0000256" key="2">
    <source>
        <dbReference type="ARBA" id="ARBA00007165"/>
    </source>
</evidence>
<organism evidence="7 8">
    <name type="scientific">Hypothenemus hampei</name>
    <name type="common">Coffee berry borer</name>
    <dbReference type="NCBI Taxonomy" id="57062"/>
    <lineage>
        <taxon>Eukaryota</taxon>
        <taxon>Metazoa</taxon>
        <taxon>Ecdysozoa</taxon>
        <taxon>Arthropoda</taxon>
        <taxon>Hexapoda</taxon>
        <taxon>Insecta</taxon>
        <taxon>Pterygota</taxon>
        <taxon>Neoptera</taxon>
        <taxon>Endopterygota</taxon>
        <taxon>Coleoptera</taxon>
        <taxon>Polyphaga</taxon>
        <taxon>Cucujiformia</taxon>
        <taxon>Curculionidae</taxon>
        <taxon>Scolytinae</taxon>
        <taxon>Hypothenemus</taxon>
    </lineage>
</organism>
<dbReference type="GO" id="GO:0005743">
    <property type="term" value="C:mitochondrial inner membrane"/>
    <property type="evidence" value="ECO:0007669"/>
    <property type="project" value="UniProtKB-SubCell"/>
</dbReference>
<keyword evidence="4 6" id="KW-1133">Transmembrane helix</keyword>
<dbReference type="PANTHER" id="PTHR23427:SF2">
    <property type="entry name" value="SURFEIT LOCUS PROTEIN 1"/>
    <property type="match status" value="1"/>
</dbReference>
<evidence type="ECO:0000256" key="6">
    <source>
        <dbReference type="RuleBase" id="RU363076"/>
    </source>
</evidence>
<comment type="function">
    <text evidence="6">Probably involved in the biogenesis of the COX complex.</text>
</comment>
<sequence length="280" mass="32470">MHTTYRILILNRRFLMKNYVFVNMAFNSQLSRPQLKYTPSKLQEVGSYGWFMLIIPISTFGLGIWQIQRKFWKENLILQMKERTESSPIELPQNIKEIKELEFRPVSVRGTFLHDKEIYMGPRGLIKTNEESKLTDNPSPGYLVITPFKLADRDETILINRGWVSSGHRKPSSRPQGQVEGVVNVIGLLRLNEHRPNFSMKNRENSNLYFYRDLEAMCASTGASPIFLDQTKDFNIPGGPVGGQTNVTLRNEHLSYIITWFSLSAATTYMWLKKYVLKRV</sequence>
<dbReference type="InterPro" id="IPR002994">
    <property type="entry name" value="Surf1/Shy1"/>
</dbReference>
<evidence type="ECO:0000313" key="7">
    <source>
        <dbReference type="EMBL" id="KAL1517419.1"/>
    </source>
</evidence>
<dbReference type="Proteomes" id="UP001566132">
    <property type="component" value="Unassembled WGS sequence"/>
</dbReference>
<dbReference type="InterPro" id="IPR045214">
    <property type="entry name" value="Surf1/Surf4"/>
</dbReference>
<comment type="subcellular location">
    <subcellularLocation>
        <location evidence="1">Membrane</location>
    </subcellularLocation>
    <subcellularLocation>
        <location evidence="6">Mitochondrion inner membrane</location>
        <topology evidence="6">Multi-pass membrane protein</topology>
    </subcellularLocation>
</comment>
<protein>
    <recommendedName>
        <fullName evidence="6">SURF1-like protein</fullName>
    </recommendedName>
</protein>
<gene>
    <name evidence="7" type="ORF">ABEB36_001186</name>
</gene>
<dbReference type="EMBL" id="JBDJPC010000001">
    <property type="protein sequence ID" value="KAL1517419.1"/>
    <property type="molecule type" value="Genomic_DNA"/>
</dbReference>
<evidence type="ECO:0000313" key="8">
    <source>
        <dbReference type="Proteomes" id="UP001566132"/>
    </source>
</evidence>
<comment type="caution">
    <text evidence="6">Lacks conserved residue(s) required for the propagation of feature annotation.</text>
</comment>
<name>A0ABD1FGB2_HYPHA</name>
<comment type="similarity">
    <text evidence="2 6">Belongs to the SURF1 family.</text>
</comment>
<keyword evidence="5 6" id="KW-0472">Membrane</keyword>
<evidence type="ECO:0000256" key="5">
    <source>
        <dbReference type="ARBA" id="ARBA00023136"/>
    </source>
</evidence>
<reference evidence="7 8" key="1">
    <citation type="submission" date="2024-05" db="EMBL/GenBank/DDBJ databases">
        <title>Genetic variation in Jamaican populations of the coffee berry borer (Hypothenemus hampei).</title>
        <authorList>
            <person name="Errbii M."/>
            <person name="Myrie A."/>
        </authorList>
    </citation>
    <scope>NUCLEOTIDE SEQUENCE [LARGE SCALE GENOMIC DNA]</scope>
    <source>
        <strain evidence="7">JA-Hopewell-2020-01-JO</strain>
        <tissue evidence="7">Whole body</tissue>
    </source>
</reference>
<dbReference type="Pfam" id="PF02104">
    <property type="entry name" value="SURF1"/>
    <property type="match status" value="1"/>
</dbReference>
<proteinExistence type="inferred from homology"/>
<accession>A0ABD1FGB2</accession>
<dbReference type="PANTHER" id="PTHR23427">
    <property type="entry name" value="SURFEIT LOCUS PROTEIN"/>
    <property type="match status" value="1"/>
</dbReference>
<dbReference type="CDD" id="cd06662">
    <property type="entry name" value="SURF1"/>
    <property type="match status" value="1"/>
</dbReference>
<evidence type="ECO:0000256" key="4">
    <source>
        <dbReference type="ARBA" id="ARBA00022989"/>
    </source>
</evidence>
<dbReference type="AlphaFoldDB" id="A0ABD1FGB2"/>
<evidence type="ECO:0000256" key="1">
    <source>
        <dbReference type="ARBA" id="ARBA00004370"/>
    </source>
</evidence>
<keyword evidence="3 6" id="KW-0812">Transmembrane</keyword>
<comment type="caution">
    <text evidence="7">The sequence shown here is derived from an EMBL/GenBank/DDBJ whole genome shotgun (WGS) entry which is preliminary data.</text>
</comment>
<feature type="transmembrane region" description="Helical" evidence="6">
    <location>
        <begin position="48"/>
        <end position="67"/>
    </location>
</feature>
<keyword evidence="6" id="KW-0496">Mitochondrion</keyword>
<keyword evidence="6" id="KW-0999">Mitochondrion inner membrane</keyword>